<sequence length="66" mass="7668">MLAPPKRWSGARKAQTRRRNLRRRLEAAVPLFAGQFEAEELARRPGYFDAQTIEAENVRSAQEKNR</sequence>
<evidence type="ECO:0000313" key="2">
    <source>
        <dbReference type="EMBL" id="AOX18722.1"/>
    </source>
</evidence>
<geneLocation type="plasmid" evidence="2">
    <name>pKB14400_2</name>
</geneLocation>
<geneLocation type="plasmid" evidence="1">
    <name>pKB14400_1</name>
</geneLocation>
<dbReference type="EMBL" id="CP014676">
    <property type="protein sequence ID" value="AOX18722.1"/>
    <property type="molecule type" value="Genomic_DNA"/>
</dbReference>
<keyword evidence="3" id="KW-1185">Reference proteome</keyword>
<geneLocation type="plasmid" evidence="3">
    <name>pkb14400_1</name>
</geneLocation>
<reference evidence="1 3" key="1">
    <citation type="journal article" date="2016" name="Microb. Cell Fact.">
        <title>Dissection of exopolysaccharide biosynthesis in Kozakia baliensis.</title>
        <authorList>
            <person name="Brandt J.U."/>
            <person name="Jakob F."/>
            <person name="Behr J."/>
            <person name="Geissler A.J."/>
            <person name="Vogel R.F."/>
        </authorList>
    </citation>
    <scope>NUCLEOTIDE SEQUENCE [LARGE SCALE GENOMIC DNA]</scope>
    <source>
        <strain evidence="1 3">DSM 14400</strain>
        <plasmid evidence="1">pKB14400_1</plasmid>
        <plasmid evidence="2">pKB14400_2</plasmid>
        <plasmid evidence="3">Plasmid pkb14400_1</plasmid>
        <plasmid evidence="3">Plasmid pkb14400_2</plasmid>
    </source>
</reference>
<dbReference type="KEGG" id="kba:A0U89_15145"/>
<proteinExistence type="predicted"/>
<keyword evidence="1" id="KW-0614">Plasmid</keyword>
<name>A0A1D8UYC1_9PROT</name>
<dbReference type="OrthoDB" id="7225801at2"/>
<dbReference type="AlphaFoldDB" id="A0A1D8UYC1"/>
<accession>A0A1D8UYC1</accession>
<gene>
    <name evidence="1" type="ORF">A0U89_14770</name>
    <name evidence="2" type="ORF">A0U89_15145</name>
</gene>
<dbReference type="KEGG" id="kba:A0U89_14770"/>
<dbReference type="EMBL" id="CP014675">
    <property type="protein sequence ID" value="AOX18612.1"/>
    <property type="molecule type" value="Genomic_DNA"/>
</dbReference>
<dbReference type="Proteomes" id="UP000179145">
    <property type="component" value="Plasmid pKB14400_2"/>
</dbReference>
<evidence type="ECO:0000313" key="3">
    <source>
        <dbReference type="Proteomes" id="UP000179145"/>
    </source>
</evidence>
<dbReference type="Proteomes" id="UP000179145">
    <property type="component" value="Plasmid pKB14400_1"/>
</dbReference>
<protein>
    <submittedName>
        <fullName evidence="1">Uncharacterized protein</fullName>
    </submittedName>
</protein>
<organism evidence="1 3">
    <name type="scientific">Kozakia baliensis</name>
    <dbReference type="NCBI Taxonomy" id="153496"/>
    <lineage>
        <taxon>Bacteria</taxon>
        <taxon>Pseudomonadati</taxon>
        <taxon>Pseudomonadota</taxon>
        <taxon>Alphaproteobacteria</taxon>
        <taxon>Acetobacterales</taxon>
        <taxon>Acetobacteraceae</taxon>
        <taxon>Kozakia</taxon>
    </lineage>
</organism>
<geneLocation type="plasmid" evidence="3">
    <name>pkb14400_2</name>
</geneLocation>
<reference evidence="1" key="2">
    <citation type="submission" date="2016-03" db="EMBL/GenBank/DDBJ databases">
        <authorList>
            <person name="Ploux O."/>
        </authorList>
    </citation>
    <scope>NUCLEOTIDE SEQUENCE</scope>
    <source>
        <strain evidence="1">DSM 14400</strain>
        <plasmid evidence="1">pKB14400_1</plasmid>
        <plasmid evidence="2">pKB14400_2</plasmid>
    </source>
</reference>
<evidence type="ECO:0000313" key="1">
    <source>
        <dbReference type="EMBL" id="AOX18612.1"/>
    </source>
</evidence>